<sequence length="83" mass="9336">MSRTLPAPLNTTLTRGRVETLACMAHSTGAELGCAAHQKLAVAYCGISEYRRETMDLRKHQLHNSDYHYIIKVTFGKKLKMEA</sequence>
<comment type="caution">
    <text evidence="1">The sequence shown here is derived from an EMBL/GenBank/DDBJ whole genome shotgun (WGS) entry which is preliminary data.</text>
</comment>
<evidence type="ECO:0000313" key="2">
    <source>
        <dbReference type="Proteomes" id="UP001066276"/>
    </source>
</evidence>
<proteinExistence type="predicted"/>
<dbReference type="AlphaFoldDB" id="A0AAV7LA94"/>
<keyword evidence="2" id="KW-1185">Reference proteome</keyword>
<dbReference type="EMBL" id="JANPWB010000015">
    <property type="protein sequence ID" value="KAJ1087287.1"/>
    <property type="molecule type" value="Genomic_DNA"/>
</dbReference>
<reference evidence="1" key="1">
    <citation type="journal article" date="2022" name="bioRxiv">
        <title>Sequencing and chromosome-scale assembly of the giantPleurodeles waltlgenome.</title>
        <authorList>
            <person name="Brown T."/>
            <person name="Elewa A."/>
            <person name="Iarovenko S."/>
            <person name="Subramanian E."/>
            <person name="Araus A.J."/>
            <person name="Petzold A."/>
            <person name="Susuki M."/>
            <person name="Suzuki K.-i.T."/>
            <person name="Hayashi T."/>
            <person name="Toyoda A."/>
            <person name="Oliveira C."/>
            <person name="Osipova E."/>
            <person name="Leigh N.D."/>
            <person name="Simon A."/>
            <person name="Yun M.H."/>
        </authorList>
    </citation>
    <scope>NUCLEOTIDE SEQUENCE</scope>
    <source>
        <strain evidence="1">20211129_DDA</strain>
        <tissue evidence="1">Liver</tissue>
    </source>
</reference>
<accession>A0AAV7LA94</accession>
<name>A0AAV7LA94_PLEWA</name>
<protein>
    <submittedName>
        <fullName evidence="1">Uncharacterized protein</fullName>
    </submittedName>
</protein>
<organism evidence="1 2">
    <name type="scientific">Pleurodeles waltl</name>
    <name type="common">Iberian ribbed newt</name>
    <dbReference type="NCBI Taxonomy" id="8319"/>
    <lineage>
        <taxon>Eukaryota</taxon>
        <taxon>Metazoa</taxon>
        <taxon>Chordata</taxon>
        <taxon>Craniata</taxon>
        <taxon>Vertebrata</taxon>
        <taxon>Euteleostomi</taxon>
        <taxon>Amphibia</taxon>
        <taxon>Batrachia</taxon>
        <taxon>Caudata</taxon>
        <taxon>Salamandroidea</taxon>
        <taxon>Salamandridae</taxon>
        <taxon>Pleurodelinae</taxon>
        <taxon>Pleurodeles</taxon>
    </lineage>
</organism>
<evidence type="ECO:0000313" key="1">
    <source>
        <dbReference type="EMBL" id="KAJ1087287.1"/>
    </source>
</evidence>
<gene>
    <name evidence="1" type="ORF">NDU88_000467</name>
</gene>
<dbReference type="Proteomes" id="UP001066276">
    <property type="component" value="Chromosome 11"/>
</dbReference>